<proteinExistence type="inferred from homology"/>
<dbReference type="PANTHER" id="PTHR42711">
    <property type="entry name" value="ABC TRANSPORTER ATP-BINDING PROTEIN"/>
    <property type="match status" value="1"/>
</dbReference>
<evidence type="ECO:0000313" key="10">
    <source>
        <dbReference type="EMBL" id="TQS84870.1"/>
    </source>
</evidence>
<evidence type="ECO:0000256" key="5">
    <source>
        <dbReference type="ARBA" id="ARBA00022741"/>
    </source>
</evidence>
<dbReference type="PROSITE" id="PS50893">
    <property type="entry name" value="ABC_TRANSPORTER_2"/>
    <property type="match status" value="1"/>
</dbReference>
<evidence type="ECO:0000256" key="4">
    <source>
        <dbReference type="ARBA" id="ARBA00022692"/>
    </source>
</evidence>
<dbReference type="SMART" id="SM00382">
    <property type="entry name" value="AAA"/>
    <property type="match status" value="1"/>
</dbReference>
<evidence type="ECO:0000256" key="7">
    <source>
        <dbReference type="ARBA" id="ARBA00022989"/>
    </source>
</evidence>
<evidence type="ECO:0000256" key="6">
    <source>
        <dbReference type="ARBA" id="ARBA00022840"/>
    </source>
</evidence>
<evidence type="ECO:0000259" key="9">
    <source>
        <dbReference type="PROSITE" id="PS50893"/>
    </source>
</evidence>
<reference evidence="10" key="1">
    <citation type="submission" date="2016-03" db="EMBL/GenBank/DDBJ databases">
        <authorList>
            <person name="Borrel G."/>
            <person name="Mccann A."/>
            <person name="O'Toole P.W."/>
        </authorList>
    </citation>
    <scope>NUCLEOTIDE SEQUENCE</scope>
    <source>
        <strain evidence="10">183</strain>
    </source>
</reference>
<dbReference type="SUPFAM" id="SSF52540">
    <property type="entry name" value="P-loop containing nucleoside triphosphate hydrolases"/>
    <property type="match status" value="1"/>
</dbReference>
<dbReference type="GO" id="GO:0016020">
    <property type="term" value="C:membrane"/>
    <property type="evidence" value="ECO:0007669"/>
    <property type="project" value="UniProtKB-SubCell"/>
</dbReference>
<evidence type="ECO:0000256" key="3">
    <source>
        <dbReference type="ARBA" id="ARBA00022448"/>
    </source>
</evidence>
<keyword evidence="4" id="KW-0812">Transmembrane</keyword>
<dbReference type="PANTHER" id="PTHR42711:SF5">
    <property type="entry name" value="ABC TRANSPORTER ATP-BINDING PROTEIN NATA"/>
    <property type="match status" value="1"/>
</dbReference>
<keyword evidence="8" id="KW-0472">Membrane</keyword>
<evidence type="ECO:0000313" key="11">
    <source>
        <dbReference type="Proteomes" id="UP000752814"/>
    </source>
</evidence>
<keyword evidence="3" id="KW-0813">Transport</keyword>
<comment type="subcellular location">
    <subcellularLocation>
        <location evidence="1">Membrane</location>
        <topology evidence="1">Multi-pass membrane protein</topology>
    </subcellularLocation>
</comment>
<dbReference type="Gene3D" id="3.40.50.300">
    <property type="entry name" value="P-loop containing nucleotide triphosphate hydrolases"/>
    <property type="match status" value="1"/>
</dbReference>
<dbReference type="GO" id="GO:0005524">
    <property type="term" value="F:ATP binding"/>
    <property type="evidence" value="ECO:0007669"/>
    <property type="project" value="UniProtKB-KW"/>
</dbReference>
<evidence type="ECO:0000256" key="1">
    <source>
        <dbReference type="ARBA" id="ARBA00004141"/>
    </source>
</evidence>
<sequence>MQILVDDISNSDILQADHLIKKFDNFTAVNDVSISVKKGEIFGFLGPNGAGKTTTIRMLTTITTPTFGNITIAGYNIQKDRINARKYLGITQQHISLDKDITVRENIKHHALLQKIPRAEIEERIKEVSSLLGLEEYMDRTISSLSGGWKRKTAIVCSIIHRPKILFLDEPTAGLDTRSRHMLWDLIRMLNSNGTTIFLTTHYIEEAESLCDRVGIMNYGRIIALGTPKELCQKIGSMTVELIGDDGKIYNRYFPDRSSAKEFVQATTENYNIIRKTNLEDVFLEITGEDTAADKLVRC</sequence>
<keyword evidence="6" id="KW-0067">ATP-binding</keyword>
<dbReference type="InterPro" id="IPR003439">
    <property type="entry name" value="ABC_transporter-like_ATP-bd"/>
</dbReference>
<comment type="caution">
    <text evidence="10">The sequence shown here is derived from an EMBL/GenBank/DDBJ whole genome shotgun (WGS) entry which is preliminary data.</text>
</comment>
<dbReference type="RefSeq" id="WP_048133876.1">
    <property type="nucleotide sequence ID" value="NZ_CAYBCA010000016.1"/>
</dbReference>
<dbReference type="InterPro" id="IPR050763">
    <property type="entry name" value="ABC_transporter_ATP-binding"/>
</dbReference>
<protein>
    <submittedName>
        <fullName evidence="10">ABC transporter</fullName>
    </submittedName>
</protein>
<keyword evidence="5" id="KW-0547">Nucleotide-binding</keyword>
<dbReference type="FunFam" id="3.40.50.300:FF:000335">
    <property type="entry name" value="ATP binding cassette subfamily A member 5"/>
    <property type="match status" value="1"/>
</dbReference>
<dbReference type="GeneID" id="41323092"/>
<name>A0A8J8TEF0_9ARCH</name>
<gene>
    <name evidence="10" type="ORF">A3207_02260</name>
</gene>
<dbReference type="Proteomes" id="UP000752814">
    <property type="component" value="Unassembled WGS sequence"/>
</dbReference>
<accession>A0A8J8TEF0</accession>
<dbReference type="InterPro" id="IPR027417">
    <property type="entry name" value="P-loop_NTPase"/>
</dbReference>
<keyword evidence="7" id="KW-1133">Transmembrane helix</keyword>
<feature type="domain" description="ABC transporter" evidence="9">
    <location>
        <begin position="14"/>
        <end position="244"/>
    </location>
</feature>
<dbReference type="EMBL" id="LVVT01000001">
    <property type="protein sequence ID" value="TQS84870.1"/>
    <property type="molecule type" value="Genomic_DNA"/>
</dbReference>
<evidence type="ECO:0000256" key="8">
    <source>
        <dbReference type="ARBA" id="ARBA00023136"/>
    </source>
</evidence>
<dbReference type="InterPro" id="IPR003593">
    <property type="entry name" value="AAA+_ATPase"/>
</dbReference>
<organism evidence="10 11">
    <name type="scientific">Candidatus Methanomassiliicoccus intestinalis</name>
    <dbReference type="NCBI Taxonomy" id="1406512"/>
    <lineage>
        <taxon>Archaea</taxon>
        <taxon>Methanobacteriati</taxon>
        <taxon>Thermoplasmatota</taxon>
        <taxon>Thermoplasmata</taxon>
        <taxon>Methanomassiliicoccales</taxon>
        <taxon>Methanomassiliicoccaceae</taxon>
        <taxon>Methanomassiliicoccus</taxon>
    </lineage>
</organism>
<dbReference type="GO" id="GO:0016887">
    <property type="term" value="F:ATP hydrolysis activity"/>
    <property type="evidence" value="ECO:0007669"/>
    <property type="project" value="InterPro"/>
</dbReference>
<dbReference type="Pfam" id="PF00005">
    <property type="entry name" value="ABC_tran"/>
    <property type="match status" value="1"/>
</dbReference>
<evidence type="ECO:0000256" key="2">
    <source>
        <dbReference type="ARBA" id="ARBA00005417"/>
    </source>
</evidence>
<comment type="similarity">
    <text evidence="2">Belongs to the ABC transporter superfamily.</text>
</comment>
<dbReference type="AlphaFoldDB" id="A0A8J8TEF0"/>